<name>A0ACB9PG88_BAUVA</name>
<protein>
    <submittedName>
        <fullName evidence="1">Uncharacterized protein</fullName>
    </submittedName>
</protein>
<gene>
    <name evidence="1" type="ORF">L6164_008194</name>
</gene>
<sequence>MKTAILALSFFLFAFATADTVLDTDGNRLLNGGIYYILPAFRGMGGGLALTRVGRETCPRTVVQSFSELSNGLPVRISTPPRIAIIRTGWNVDIEFITVPACTSKYSSAWHIPEDSDLEGSVKIGAEERFQGKFRIEKASEDAYKLMYCPSSSSDESCRDLGIAIDEERNRRLVVKDGNPFLVRFKKATPIQDPEKWSIV</sequence>
<keyword evidence="2" id="KW-1185">Reference proteome</keyword>
<dbReference type="Proteomes" id="UP000828941">
    <property type="component" value="Chromosome 4"/>
</dbReference>
<organism evidence="1 2">
    <name type="scientific">Bauhinia variegata</name>
    <name type="common">Purple orchid tree</name>
    <name type="synonym">Phanera variegata</name>
    <dbReference type="NCBI Taxonomy" id="167791"/>
    <lineage>
        <taxon>Eukaryota</taxon>
        <taxon>Viridiplantae</taxon>
        <taxon>Streptophyta</taxon>
        <taxon>Embryophyta</taxon>
        <taxon>Tracheophyta</taxon>
        <taxon>Spermatophyta</taxon>
        <taxon>Magnoliopsida</taxon>
        <taxon>eudicotyledons</taxon>
        <taxon>Gunneridae</taxon>
        <taxon>Pentapetalae</taxon>
        <taxon>rosids</taxon>
        <taxon>fabids</taxon>
        <taxon>Fabales</taxon>
        <taxon>Fabaceae</taxon>
        <taxon>Cercidoideae</taxon>
        <taxon>Cercideae</taxon>
        <taxon>Bauhiniinae</taxon>
        <taxon>Bauhinia</taxon>
    </lineage>
</organism>
<dbReference type="EMBL" id="CM039429">
    <property type="protein sequence ID" value="KAI4347378.1"/>
    <property type="molecule type" value="Genomic_DNA"/>
</dbReference>
<comment type="caution">
    <text evidence="1">The sequence shown here is derived from an EMBL/GenBank/DDBJ whole genome shotgun (WGS) entry which is preliminary data.</text>
</comment>
<reference evidence="1 2" key="1">
    <citation type="journal article" date="2022" name="DNA Res.">
        <title>Chromosomal-level genome assembly of the orchid tree Bauhinia variegata (Leguminosae; Cercidoideae) supports the allotetraploid origin hypothesis of Bauhinia.</title>
        <authorList>
            <person name="Zhong Y."/>
            <person name="Chen Y."/>
            <person name="Zheng D."/>
            <person name="Pang J."/>
            <person name="Liu Y."/>
            <person name="Luo S."/>
            <person name="Meng S."/>
            <person name="Qian L."/>
            <person name="Wei D."/>
            <person name="Dai S."/>
            <person name="Zhou R."/>
        </authorList>
    </citation>
    <scope>NUCLEOTIDE SEQUENCE [LARGE SCALE GENOMIC DNA]</scope>
    <source>
        <strain evidence="1">BV-YZ2020</strain>
    </source>
</reference>
<evidence type="ECO:0000313" key="2">
    <source>
        <dbReference type="Proteomes" id="UP000828941"/>
    </source>
</evidence>
<proteinExistence type="predicted"/>
<accession>A0ACB9PG88</accession>
<evidence type="ECO:0000313" key="1">
    <source>
        <dbReference type="EMBL" id="KAI4347378.1"/>
    </source>
</evidence>